<feature type="transmembrane region" description="Helical" evidence="1">
    <location>
        <begin position="170"/>
        <end position="194"/>
    </location>
</feature>
<comment type="caution">
    <text evidence="2">The sequence shown here is derived from an EMBL/GenBank/DDBJ whole genome shotgun (WGS) entry which is preliminary data.</text>
</comment>
<dbReference type="Proteomes" id="UP000620124">
    <property type="component" value="Unassembled WGS sequence"/>
</dbReference>
<organism evidence="2 3">
    <name type="scientific">Mycena venus</name>
    <dbReference type="NCBI Taxonomy" id="2733690"/>
    <lineage>
        <taxon>Eukaryota</taxon>
        <taxon>Fungi</taxon>
        <taxon>Dikarya</taxon>
        <taxon>Basidiomycota</taxon>
        <taxon>Agaricomycotina</taxon>
        <taxon>Agaricomycetes</taxon>
        <taxon>Agaricomycetidae</taxon>
        <taxon>Agaricales</taxon>
        <taxon>Marasmiineae</taxon>
        <taxon>Mycenaceae</taxon>
        <taxon>Mycena</taxon>
    </lineage>
</organism>
<dbReference type="EMBL" id="JACAZI010000011">
    <property type="protein sequence ID" value="KAF7348671.1"/>
    <property type="molecule type" value="Genomic_DNA"/>
</dbReference>
<feature type="transmembrane region" description="Helical" evidence="1">
    <location>
        <begin position="357"/>
        <end position="380"/>
    </location>
</feature>
<evidence type="ECO:0000313" key="2">
    <source>
        <dbReference type="EMBL" id="KAF7348671.1"/>
    </source>
</evidence>
<gene>
    <name evidence="2" type="ORF">MVEN_01385800</name>
</gene>
<evidence type="ECO:0000313" key="3">
    <source>
        <dbReference type="Proteomes" id="UP000620124"/>
    </source>
</evidence>
<accession>A0A8H7CUP3</accession>
<keyword evidence="1" id="KW-0812">Transmembrane</keyword>
<protein>
    <submittedName>
        <fullName evidence="2">Uncharacterized protein</fullName>
    </submittedName>
</protein>
<proteinExistence type="predicted"/>
<keyword evidence="3" id="KW-1185">Reference proteome</keyword>
<feature type="transmembrane region" description="Helical" evidence="1">
    <location>
        <begin position="386"/>
        <end position="405"/>
    </location>
</feature>
<name>A0A8H7CUP3_9AGAR</name>
<dbReference type="AlphaFoldDB" id="A0A8H7CUP3"/>
<keyword evidence="1" id="KW-0472">Membrane</keyword>
<keyword evidence="1" id="KW-1133">Transmembrane helix</keyword>
<dbReference type="OrthoDB" id="2854992at2759"/>
<sequence>MVQFVQIISHYINTFIQTASIKSGSYGGVSGQDSVWRATAASMDHTLGMGFLVGICDMILNPYNFLRLPVWDFFHTRVGATADEITLSFRNSVAGITSAATQRKGRITRAGGALVQPGSSSTSSNAERIEVEFAPNLSQSFIPYIMTPNPANKQVYVTKRSLHKTIARSVARFAICLASLMLVFTARVVFLSFFMHKGLARSILYAAEVGRMVMILMQESSILTYSCAYKCVETWACQGVYDFGPRWNDAEQDEFHRDVVEFIGHAFHAQAVFWAVKKLWKSMGKHSAMWRDSLGGSISAHFTSPSADAFGETRSFQLQVLELKPLTTRWEEKYHVDFQVPGLAIAIMPTRLNATKLYRLSAIAILPLAVCGYIGPAGFLTEEMSMAGNICFGIMQVLAVCITYVDFPGRAINCEYVEDSAPAPVIQLV</sequence>
<evidence type="ECO:0000256" key="1">
    <source>
        <dbReference type="SAM" id="Phobius"/>
    </source>
</evidence>
<reference evidence="2" key="1">
    <citation type="submission" date="2020-05" db="EMBL/GenBank/DDBJ databases">
        <title>Mycena genomes resolve the evolution of fungal bioluminescence.</title>
        <authorList>
            <person name="Tsai I.J."/>
        </authorList>
    </citation>
    <scope>NUCLEOTIDE SEQUENCE</scope>
    <source>
        <strain evidence="2">CCC161011</strain>
    </source>
</reference>